<keyword evidence="2" id="KW-1185">Reference proteome</keyword>
<name>A0A1Y1S8T8_9MICR</name>
<reference evidence="1 2" key="1">
    <citation type="journal article" date="2017" name="Environ. Microbiol.">
        <title>Decay of the glycolytic pathway and adaptation to intranuclear parasitism within Enterocytozoonidae microsporidia.</title>
        <authorList>
            <person name="Wiredu Boakye D."/>
            <person name="Jaroenlak P."/>
            <person name="Prachumwat A."/>
            <person name="Williams T.A."/>
            <person name="Bateman K.S."/>
            <person name="Itsathitphaisarn O."/>
            <person name="Sritunyalucksana K."/>
            <person name="Paszkiewicz K.H."/>
            <person name="Moore K.A."/>
            <person name="Stentiford G.D."/>
            <person name="Williams B.A."/>
        </authorList>
    </citation>
    <scope>NUCLEOTIDE SEQUENCE [LARGE SCALE GENOMIC DNA]</scope>
    <source>
        <strain evidence="1 2">GB1</strain>
    </source>
</reference>
<evidence type="ECO:0000313" key="2">
    <source>
        <dbReference type="Proteomes" id="UP000192639"/>
    </source>
</evidence>
<sequence length="183" mass="22145">MFQINLILCRFEYMHEFNSHSIFGKYYNTTPFNSDDITRNYPNKKAERIDQFMRNMSGFKKCLDGFFGTGLIRREYLITQVKKLEAQGAREHADFLRHLQSCKEEENIFNIMQNMRDILSNRDEFITEIAENMIEIRNMMEFKELRQGKMFTDLMSRTLELYYAYDDKLNQEQGIENRRRGYD</sequence>
<organism evidence="1 2">
    <name type="scientific">Enterospora canceri</name>
    <dbReference type="NCBI Taxonomy" id="1081671"/>
    <lineage>
        <taxon>Eukaryota</taxon>
        <taxon>Fungi</taxon>
        <taxon>Fungi incertae sedis</taxon>
        <taxon>Microsporidia</taxon>
        <taxon>Enterocytozoonidae</taxon>
        <taxon>Enterospora</taxon>
    </lineage>
</organism>
<dbReference type="AlphaFoldDB" id="A0A1Y1S8T8"/>
<comment type="caution">
    <text evidence="1">The sequence shown here is derived from an EMBL/GenBank/DDBJ whole genome shotgun (WGS) entry which is preliminary data.</text>
</comment>
<dbReference type="EMBL" id="LWDP01000007">
    <property type="protein sequence ID" value="ORD94869.1"/>
    <property type="molecule type" value="Genomic_DNA"/>
</dbReference>
<proteinExistence type="predicted"/>
<dbReference type="VEuPathDB" id="MicrosporidiaDB:ECANGB1_2063"/>
<evidence type="ECO:0000313" key="1">
    <source>
        <dbReference type="EMBL" id="ORD94869.1"/>
    </source>
</evidence>
<accession>A0A1Y1S8T8</accession>
<gene>
    <name evidence="1" type="ORF">ECANGB1_2063</name>
</gene>
<dbReference type="Proteomes" id="UP000192639">
    <property type="component" value="Unassembled WGS sequence"/>
</dbReference>
<protein>
    <submittedName>
        <fullName evidence="1">Uncharacterized protein</fullName>
    </submittedName>
</protein>